<proteinExistence type="predicted"/>
<dbReference type="EMBL" id="BKCJ010489903">
    <property type="protein sequence ID" value="GFA79783.1"/>
    <property type="molecule type" value="Genomic_DNA"/>
</dbReference>
<gene>
    <name evidence="1" type="ORF">Tci_651755</name>
</gene>
<dbReference type="AlphaFoldDB" id="A0A699K9P6"/>
<protein>
    <submittedName>
        <fullName evidence="1">Uncharacterized protein</fullName>
    </submittedName>
</protein>
<sequence>DDQGDKDDLEVGDNLWEDFRFVNDEEEVDRIEVDDSLTMNLSNNRFSHRFLVLSLSYRRRRVSCVSSCFAQVRVETVLSLKLVNMMSDLNLPTDDQGDKDDLEVGDNLWEDFRFVNDEEEVDRIEVDDSLTV</sequence>
<feature type="non-terminal residue" evidence="1">
    <location>
        <position position="1"/>
    </location>
</feature>
<evidence type="ECO:0000313" key="1">
    <source>
        <dbReference type="EMBL" id="GFA79783.1"/>
    </source>
</evidence>
<organism evidence="1">
    <name type="scientific">Tanacetum cinerariifolium</name>
    <name type="common">Dalmatian daisy</name>
    <name type="synonym">Chrysanthemum cinerariifolium</name>
    <dbReference type="NCBI Taxonomy" id="118510"/>
    <lineage>
        <taxon>Eukaryota</taxon>
        <taxon>Viridiplantae</taxon>
        <taxon>Streptophyta</taxon>
        <taxon>Embryophyta</taxon>
        <taxon>Tracheophyta</taxon>
        <taxon>Spermatophyta</taxon>
        <taxon>Magnoliopsida</taxon>
        <taxon>eudicotyledons</taxon>
        <taxon>Gunneridae</taxon>
        <taxon>Pentapetalae</taxon>
        <taxon>asterids</taxon>
        <taxon>campanulids</taxon>
        <taxon>Asterales</taxon>
        <taxon>Asteraceae</taxon>
        <taxon>Asteroideae</taxon>
        <taxon>Anthemideae</taxon>
        <taxon>Anthemidinae</taxon>
        <taxon>Tanacetum</taxon>
    </lineage>
</organism>
<comment type="caution">
    <text evidence="1">The sequence shown here is derived from an EMBL/GenBank/DDBJ whole genome shotgun (WGS) entry which is preliminary data.</text>
</comment>
<accession>A0A699K9P6</accession>
<reference evidence="1" key="1">
    <citation type="journal article" date="2019" name="Sci. Rep.">
        <title>Draft genome of Tanacetum cinerariifolium, the natural source of mosquito coil.</title>
        <authorList>
            <person name="Yamashiro T."/>
            <person name="Shiraishi A."/>
            <person name="Satake H."/>
            <person name="Nakayama K."/>
        </authorList>
    </citation>
    <scope>NUCLEOTIDE SEQUENCE</scope>
</reference>
<name>A0A699K9P6_TANCI</name>